<dbReference type="PANTHER" id="PTHR43877">
    <property type="entry name" value="AMINOALKYLPHOSPHONATE N-ACETYLTRANSFERASE-RELATED-RELATED"/>
    <property type="match status" value="1"/>
</dbReference>
<dbReference type="Proteomes" id="UP000199693">
    <property type="component" value="Unassembled WGS sequence"/>
</dbReference>
<reference evidence="5 6" key="2">
    <citation type="submission" date="2017-06" db="EMBL/GenBank/DDBJ databases">
        <authorList>
            <person name="Varghese N."/>
            <person name="Submissions S."/>
        </authorList>
    </citation>
    <scope>NUCLEOTIDE SEQUENCE [LARGE SCALE GENOMIC DNA]</scope>
    <source>
        <strain evidence="5 6">RLD-1</strain>
    </source>
</reference>
<dbReference type="InterPro" id="IPR016181">
    <property type="entry name" value="Acyl_CoA_acyltransferase"/>
</dbReference>
<dbReference type="PROSITE" id="PS51186">
    <property type="entry name" value="GNAT"/>
    <property type="match status" value="1"/>
</dbReference>
<proteinExistence type="predicted"/>
<accession>A0A239KP74</accession>
<evidence type="ECO:0000256" key="2">
    <source>
        <dbReference type="ARBA" id="ARBA00023315"/>
    </source>
</evidence>
<evidence type="ECO:0000313" key="7">
    <source>
        <dbReference type="Proteomes" id="UP000199693"/>
    </source>
</evidence>
<sequence>MIHIRPATETDVATLFAIRTSVRQNHLSHEQLAELGITPASVAEAIRLGPCCWLAEADGVAAGFAMVDGTAGEVFALFVRPEYEGRGVGRLLLATAETSLFREHARIWLVTDGSDGIRANAFYQRQGWRKVASLDARDVRYEKQAGAVDRLLQDVRLVSETNFRLLCRVRELALAVAPDVHDEVKYGGVLFSRARPFGGVFAYAGHVTLELSQGASLDDPHGVLEGSGKQRRHIKLRTPDDVEARQVAYYLRSAAALAG</sequence>
<dbReference type="Pfam" id="PF08818">
    <property type="entry name" value="DUF1801"/>
    <property type="match status" value="1"/>
</dbReference>
<dbReference type="InterPro" id="IPR050832">
    <property type="entry name" value="Bact_Acetyltransf"/>
</dbReference>
<dbReference type="PANTHER" id="PTHR43877:SF1">
    <property type="entry name" value="ACETYLTRANSFERASE"/>
    <property type="match status" value="1"/>
</dbReference>
<evidence type="ECO:0000313" key="6">
    <source>
        <dbReference type="Proteomes" id="UP000198309"/>
    </source>
</evidence>
<dbReference type="EMBL" id="FZPC01000016">
    <property type="protein sequence ID" value="SNT19423.1"/>
    <property type="molecule type" value="Genomic_DNA"/>
</dbReference>
<evidence type="ECO:0000313" key="4">
    <source>
        <dbReference type="EMBL" id="SDJ13321.1"/>
    </source>
</evidence>
<dbReference type="Gene3D" id="3.40.630.30">
    <property type="match status" value="1"/>
</dbReference>
<dbReference type="SUPFAM" id="SSF159888">
    <property type="entry name" value="YdhG-like"/>
    <property type="match status" value="1"/>
</dbReference>
<organism evidence="4 7">
    <name type="scientific">Pseudomonas delhiensis</name>
    <dbReference type="NCBI Taxonomy" id="366289"/>
    <lineage>
        <taxon>Bacteria</taxon>
        <taxon>Pseudomonadati</taxon>
        <taxon>Pseudomonadota</taxon>
        <taxon>Gammaproteobacteria</taxon>
        <taxon>Pseudomonadales</taxon>
        <taxon>Pseudomonadaceae</taxon>
        <taxon>Pseudomonas</taxon>
    </lineage>
</organism>
<keyword evidence="6" id="KW-1185">Reference proteome</keyword>
<evidence type="ECO:0000259" key="3">
    <source>
        <dbReference type="PROSITE" id="PS51186"/>
    </source>
</evidence>
<dbReference type="SUPFAM" id="SSF55729">
    <property type="entry name" value="Acyl-CoA N-acyltransferases (Nat)"/>
    <property type="match status" value="1"/>
</dbReference>
<keyword evidence="1" id="KW-0808">Transferase</keyword>
<reference evidence="4 7" key="1">
    <citation type="submission" date="2016-10" db="EMBL/GenBank/DDBJ databases">
        <authorList>
            <person name="de Groot N.N."/>
        </authorList>
    </citation>
    <scope>NUCLEOTIDE SEQUENCE [LARGE SCALE GENOMIC DNA]</scope>
    <source>
        <strain evidence="4 7">CCM 7361</strain>
    </source>
</reference>
<evidence type="ECO:0000256" key="1">
    <source>
        <dbReference type="ARBA" id="ARBA00022679"/>
    </source>
</evidence>
<feature type="domain" description="N-acetyltransferase" evidence="3">
    <location>
        <begin position="2"/>
        <end position="146"/>
    </location>
</feature>
<dbReference type="InterPro" id="IPR014922">
    <property type="entry name" value="YdhG-like"/>
</dbReference>
<dbReference type="Pfam" id="PF00583">
    <property type="entry name" value="Acetyltransf_1"/>
    <property type="match status" value="1"/>
</dbReference>
<protein>
    <recommendedName>
        <fullName evidence="3">N-acetyltransferase domain-containing protein</fullName>
    </recommendedName>
</protein>
<dbReference type="GO" id="GO:0016747">
    <property type="term" value="F:acyltransferase activity, transferring groups other than amino-acyl groups"/>
    <property type="evidence" value="ECO:0007669"/>
    <property type="project" value="InterPro"/>
</dbReference>
<evidence type="ECO:0000313" key="5">
    <source>
        <dbReference type="EMBL" id="SNT19423.1"/>
    </source>
</evidence>
<dbReference type="CDD" id="cd04301">
    <property type="entry name" value="NAT_SF"/>
    <property type="match status" value="1"/>
</dbReference>
<gene>
    <name evidence="4" type="ORF">SAMN05216189_10139</name>
    <name evidence="5" type="ORF">SAMN06295949_116139</name>
</gene>
<name>A0A239KP74_9PSED</name>
<dbReference type="Proteomes" id="UP000198309">
    <property type="component" value="Unassembled WGS sequence"/>
</dbReference>
<dbReference type="InterPro" id="IPR000182">
    <property type="entry name" value="GNAT_dom"/>
</dbReference>
<dbReference type="AlphaFoldDB" id="A0A239KP74"/>
<keyword evidence="2" id="KW-0012">Acyltransferase</keyword>
<dbReference type="EMBL" id="FNEC01000013">
    <property type="protein sequence ID" value="SDJ13321.1"/>
    <property type="molecule type" value="Genomic_DNA"/>
</dbReference>